<sequence length="295" mass="30492">MVSDFDLVLTLVLMDSIKKSQAVKAKMSSASNSKPLQFSLSTTSKPWIITSLLDHQSLATQPQAYPLATTPAAAPPPPEPVSLTPPHRLVLLTTTHVTLTTHAPPSSAASSPSSSPSSSFAAPSSSSSGLSSAPASPTSVSTHSPSPTSTSPPPHPPSSPPNGTYASPSETLTTSSPSSTITSMPTSSTSPSLSPTPPSSLRSGDLNQTTLRASFATASSYVDDWAVEGINGERKSHGTVNFNVRLLCRVRFKASWWRARHRILSVYCGDLTVGVSSNGAGGTLVGGARECRVGI</sequence>
<name>A0ACC0F7B9_9ERIC</name>
<keyword evidence="2" id="KW-1185">Reference proteome</keyword>
<dbReference type="Proteomes" id="UP001060215">
    <property type="component" value="Chromosome 11"/>
</dbReference>
<comment type="caution">
    <text evidence="1">The sequence shown here is derived from an EMBL/GenBank/DDBJ whole genome shotgun (WGS) entry which is preliminary data.</text>
</comment>
<evidence type="ECO:0000313" key="1">
    <source>
        <dbReference type="EMBL" id="KAI7984510.1"/>
    </source>
</evidence>
<protein>
    <submittedName>
        <fullName evidence="1">Uncharacterized protein</fullName>
    </submittedName>
</protein>
<gene>
    <name evidence="1" type="ORF">LOK49_LG15G02002</name>
</gene>
<accession>A0ACC0F7B9</accession>
<evidence type="ECO:0000313" key="2">
    <source>
        <dbReference type="Proteomes" id="UP001060215"/>
    </source>
</evidence>
<proteinExistence type="predicted"/>
<dbReference type="EMBL" id="CM045768">
    <property type="protein sequence ID" value="KAI7984510.1"/>
    <property type="molecule type" value="Genomic_DNA"/>
</dbReference>
<reference evidence="1 2" key="1">
    <citation type="journal article" date="2022" name="Plant J.">
        <title>Chromosome-level genome of Camellia lanceoleosa provides a valuable resource for understanding genome evolution and self-incompatibility.</title>
        <authorList>
            <person name="Gong W."/>
            <person name="Xiao S."/>
            <person name="Wang L."/>
            <person name="Liao Z."/>
            <person name="Chang Y."/>
            <person name="Mo W."/>
            <person name="Hu G."/>
            <person name="Li W."/>
            <person name="Zhao G."/>
            <person name="Zhu H."/>
            <person name="Hu X."/>
            <person name="Ji K."/>
            <person name="Xiang X."/>
            <person name="Song Q."/>
            <person name="Yuan D."/>
            <person name="Jin S."/>
            <person name="Zhang L."/>
        </authorList>
    </citation>
    <scope>NUCLEOTIDE SEQUENCE [LARGE SCALE GENOMIC DNA]</scope>
    <source>
        <strain evidence="1">SQ_2022a</strain>
    </source>
</reference>
<organism evidence="1 2">
    <name type="scientific">Camellia lanceoleosa</name>
    <dbReference type="NCBI Taxonomy" id="1840588"/>
    <lineage>
        <taxon>Eukaryota</taxon>
        <taxon>Viridiplantae</taxon>
        <taxon>Streptophyta</taxon>
        <taxon>Embryophyta</taxon>
        <taxon>Tracheophyta</taxon>
        <taxon>Spermatophyta</taxon>
        <taxon>Magnoliopsida</taxon>
        <taxon>eudicotyledons</taxon>
        <taxon>Gunneridae</taxon>
        <taxon>Pentapetalae</taxon>
        <taxon>asterids</taxon>
        <taxon>Ericales</taxon>
        <taxon>Theaceae</taxon>
        <taxon>Camellia</taxon>
    </lineage>
</organism>